<dbReference type="InterPro" id="IPR043129">
    <property type="entry name" value="ATPase_NBD"/>
</dbReference>
<name>A0A2I2KKG1_9ACTN</name>
<dbReference type="Proteomes" id="UP000234331">
    <property type="component" value="Unassembled WGS sequence"/>
</dbReference>
<dbReference type="InterPro" id="IPR000600">
    <property type="entry name" value="ROK"/>
</dbReference>
<dbReference type="SUPFAM" id="SSF53067">
    <property type="entry name" value="Actin-like ATPase domain"/>
    <property type="match status" value="2"/>
</dbReference>
<keyword evidence="3" id="KW-1185">Reference proteome</keyword>
<dbReference type="PROSITE" id="PS01125">
    <property type="entry name" value="ROK"/>
    <property type="match status" value="1"/>
</dbReference>
<proteinExistence type="inferred from homology"/>
<accession>A0A2I2KKG1</accession>
<dbReference type="GO" id="GO:0016301">
    <property type="term" value="F:kinase activity"/>
    <property type="evidence" value="ECO:0007669"/>
    <property type="project" value="UniProtKB-KW"/>
</dbReference>
<keyword evidence="2" id="KW-0418">Kinase</keyword>
<comment type="similarity">
    <text evidence="1">Belongs to the ROK (NagC/XylR) family.</text>
</comment>
<reference evidence="2 3" key="1">
    <citation type="submission" date="2017-06" db="EMBL/GenBank/DDBJ databases">
        <authorList>
            <person name="Kim H.J."/>
            <person name="Triplett B.A."/>
        </authorList>
    </citation>
    <scope>NUCLEOTIDE SEQUENCE [LARGE SCALE GENOMIC DNA]</scope>
    <source>
        <strain evidence="2">FRACA_ARgP5</strain>
    </source>
</reference>
<sequence length="374" mass="36722">MEDTMSAPSPKPYALAIDIGGTKIAAAVVDGDGALLGSARRPVGTAGAAGAEIEARAGTETGAEAGTEVGAGIAAGAEGGTGGGSMLAAAAAAELPGAESVFAAVRECAERAMAAAGTGLADLAGVGCGCAGPMRWPAGEVSPLNIPAWRAFPLRARLRELFAGLPVLVHNDGIALAVGEHWRGVGRDVRNLLTVTVSTGVGGGLILDGRLLHGSSGQAGHVGHVPVETDGPPCPCGGRGCVEAIAAGPRAVRRALAAGWIPGDDQPADGRALAASAAAGDVIACRELRRAGTAVGAGIAASASLLDLDAAVVAGGFAQSGPVFWDALLDGFDRHAGLGFVRRLRILPSADPAGAALRGAAAFVLAPGRYGWPD</sequence>
<dbReference type="EMBL" id="FZMO01000033">
    <property type="protein sequence ID" value="SNQ46145.1"/>
    <property type="molecule type" value="Genomic_DNA"/>
</dbReference>
<gene>
    <name evidence="2" type="ORF">FRACA_1280013</name>
</gene>
<organism evidence="2 3">
    <name type="scientific">Frankia canadensis</name>
    <dbReference type="NCBI Taxonomy" id="1836972"/>
    <lineage>
        <taxon>Bacteria</taxon>
        <taxon>Bacillati</taxon>
        <taxon>Actinomycetota</taxon>
        <taxon>Actinomycetes</taxon>
        <taxon>Frankiales</taxon>
        <taxon>Frankiaceae</taxon>
        <taxon>Frankia</taxon>
    </lineage>
</organism>
<keyword evidence="2" id="KW-0808">Transferase</keyword>
<dbReference type="PANTHER" id="PTHR18964">
    <property type="entry name" value="ROK (REPRESSOR, ORF, KINASE) FAMILY"/>
    <property type="match status" value="1"/>
</dbReference>
<evidence type="ECO:0000313" key="3">
    <source>
        <dbReference type="Proteomes" id="UP000234331"/>
    </source>
</evidence>
<dbReference type="Pfam" id="PF00480">
    <property type="entry name" value="ROK"/>
    <property type="match status" value="1"/>
</dbReference>
<evidence type="ECO:0000313" key="2">
    <source>
        <dbReference type="EMBL" id="SNQ46145.1"/>
    </source>
</evidence>
<dbReference type="AlphaFoldDB" id="A0A2I2KKG1"/>
<dbReference type="EC" id="2.7.1.-" evidence="2"/>
<protein>
    <submittedName>
        <fullName evidence="2">Putative phosphotransferase, sugar kinase</fullName>
        <ecNumber evidence="2">2.7.1.-</ecNumber>
    </submittedName>
</protein>
<evidence type="ECO:0000256" key="1">
    <source>
        <dbReference type="ARBA" id="ARBA00006479"/>
    </source>
</evidence>
<dbReference type="InterPro" id="IPR049874">
    <property type="entry name" value="ROK_cs"/>
</dbReference>
<dbReference type="PANTHER" id="PTHR18964:SF169">
    <property type="entry name" value="N-ACETYLMANNOSAMINE KINASE"/>
    <property type="match status" value="1"/>
</dbReference>
<dbReference type="Gene3D" id="3.30.420.40">
    <property type="match status" value="3"/>
</dbReference>